<dbReference type="AlphaFoldDB" id="A0AAN5C8M1"/>
<accession>A0AAN5C8M1</accession>
<dbReference type="Proteomes" id="UP001328107">
    <property type="component" value="Unassembled WGS sequence"/>
</dbReference>
<evidence type="ECO:0000256" key="1">
    <source>
        <dbReference type="ARBA" id="ARBA00000032"/>
    </source>
</evidence>
<comment type="similarity">
    <text evidence="2">Belongs to the histidine acid phosphatase family.</text>
</comment>
<dbReference type="InterPro" id="IPR000560">
    <property type="entry name" value="His_Pase_clade-2"/>
</dbReference>
<keyword evidence="4" id="KW-1185">Reference proteome</keyword>
<dbReference type="PROSITE" id="PS00616">
    <property type="entry name" value="HIS_ACID_PHOSPHAT_1"/>
    <property type="match status" value="1"/>
</dbReference>
<dbReference type="Gene3D" id="3.40.50.1240">
    <property type="entry name" value="Phosphoglycerate mutase-like"/>
    <property type="match status" value="1"/>
</dbReference>
<dbReference type="EMBL" id="BTRK01000001">
    <property type="protein sequence ID" value="GMR32406.1"/>
    <property type="molecule type" value="Genomic_DNA"/>
</dbReference>
<dbReference type="InterPro" id="IPR029033">
    <property type="entry name" value="His_PPase_superfam"/>
</dbReference>
<dbReference type="InterPro" id="IPR050645">
    <property type="entry name" value="Histidine_acid_phosphatase"/>
</dbReference>
<dbReference type="InterPro" id="IPR033379">
    <property type="entry name" value="Acid_Pase_AS"/>
</dbReference>
<evidence type="ECO:0000313" key="4">
    <source>
        <dbReference type="Proteomes" id="UP001328107"/>
    </source>
</evidence>
<gene>
    <name evidence="3" type="ORF">PMAYCL1PPCAC_02601</name>
</gene>
<name>A0AAN5C8M1_9BILA</name>
<evidence type="ECO:0000313" key="3">
    <source>
        <dbReference type="EMBL" id="GMR32406.1"/>
    </source>
</evidence>
<comment type="catalytic activity">
    <reaction evidence="1">
        <text>a phosphate monoester + H2O = an alcohol + phosphate</text>
        <dbReference type="Rhea" id="RHEA:15017"/>
        <dbReference type="ChEBI" id="CHEBI:15377"/>
        <dbReference type="ChEBI" id="CHEBI:30879"/>
        <dbReference type="ChEBI" id="CHEBI:43474"/>
        <dbReference type="ChEBI" id="CHEBI:67140"/>
        <dbReference type="EC" id="3.1.3.2"/>
    </reaction>
</comment>
<comment type="caution">
    <text evidence="3">The sequence shown here is derived from an EMBL/GenBank/DDBJ whole genome shotgun (WGS) entry which is preliminary data.</text>
</comment>
<evidence type="ECO:0008006" key="5">
    <source>
        <dbReference type="Google" id="ProtNLM"/>
    </source>
</evidence>
<dbReference type="Pfam" id="PF00328">
    <property type="entry name" value="His_Phos_2"/>
    <property type="match status" value="1"/>
</dbReference>
<evidence type="ECO:0000256" key="2">
    <source>
        <dbReference type="ARBA" id="ARBA00005375"/>
    </source>
</evidence>
<reference evidence="4" key="1">
    <citation type="submission" date="2022-10" db="EMBL/GenBank/DDBJ databases">
        <title>Genome assembly of Pristionchus species.</title>
        <authorList>
            <person name="Yoshida K."/>
            <person name="Sommer R.J."/>
        </authorList>
    </citation>
    <scope>NUCLEOTIDE SEQUENCE [LARGE SCALE GENOMIC DNA]</scope>
    <source>
        <strain evidence="4">RS5460</strain>
    </source>
</reference>
<dbReference type="PANTHER" id="PTHR11567:SF210">
    <property type="entry name" value="ACID PHOSPHATASE 5-RELATED"/>
    <property type="match status" value="1"/>
</dbReference>
<proteinExistence type="inferred from homology"/>
<feature type="non-terminal residue" evidence="3">
    <location>
        <position position="371"/>
    </location>
</feature>
<dbReference type="SUPFAM" id="SSF53254">
    <property type="entry name" value="Phosphoglycerate mutase-like"/>
    <property type="match status" value="1"/>
</dbReference>
<feature type="non-terminal residue" evidence="3">
    <location>
        <position position="1"/>
    </location>
</feature>
<dbReference type="PANTHER" id="PTHR11567">
    <property type="entry name" value="ACID PHOSPHATASE-RELATED"/>
    <property type="match status" value="1"/>
</dbReference>
<dbReference type="CDD" id="cd07061">
    <property type="entry name" value="HP_HAP_like"/>
    <property type="match status" value="1"/>
</dbReference>
<organism evidence="3 4">
    <name type="scientific">Pristionchus mayeri</name>
    <dbReference type="NCBI Taxonomy" id="1317129"/>
    <lineage>
        <taxon>Eukaryota</taxon>
        <taxon>Metazoa</taxon>
        <taxon>Ecdysozoa</taxon>
        <taxon>Nematoda</taxon>
        <taxon>Chromadorea</taxon>
        <taxon>Rhabditida</taxon>
        <taxon>Rhabditina</taxon>
        <taxon>Diplogasteromorpha</taxon>
        <taxon>Diplogasteroidea</taxon>
        <taxon>Neodiplogasteridae</taxon>
        <taxon>Pristionchus</taxon>
    </lineage>
</organism>
<dbReference type="GO" id="GO:0003993">
    <property type="term" value="F:acid phosphatase activity"/>
    <property type="evidence" value="ECO:0007669"/>
    <property type="project" value="UniProtKB-EC"/>
</dbReference>
<sequence>LVLFVFFSSVALAEDKLVFVQTLWRHGDRIPKETYPNDPYQREFWGMPWGEITQDGVKHLFMQGKNLREMYVQTGYLNRSYDSEEITLSSAEANRAVQSGMAMMAGFYSDTPQSLPSLPDWPSGWYPVPFQTTPKKEDREMEMVCPAADEMQKKRELTPQFQDYLASNWNLYALLSFYGGQGQVDNTYQVLKDWATTVRVEREDFNLTLPAWITDEVYDQLLQAYWDGHDFLDGLAGFGLPQDDEYIKLKGGYLLNEWRSNLKDAKNGKKGMVKYHGYSAHDHTITFLLHTLGAKQSVMGVDIAQYAATLISELWLKDGEYFVRFLYLDNWTSSSRPITRLLSPCPYDSDFCPFQQFYDETEKFSKKKDNV</sequence>
<protein>
    <recommendedName>
        <fullName evidence="5">Phosphatase</fullName>
    </recommendedName>
</protein>